<evidence type="ECO:0000313" key="1">
    <source>
        <dbReference type="EMBL" id="QQZ64456.1"/>
    </source>
</evidence>
<dbReference type="KEGG" id="pson:JI735_33120"/>
<gene>
    <name evidence="1" type="ORF">JI735_33120</name>
</gene>
<sequence length="110" mass="11796">MNLRSGKGKRRAIGSSKRFAVSNNNLNSSVKYSGIQKTSSEVIISQSKGVIRKRISGGANRMKVSASSGAWTIHKPSEGVFIGPSVVGVDKKYVRVISGDIDDRLPSFAK</sequence>
<name>A0A974PIG8_9BACL</name>
<dbReference type="EMBL" id="CP068595">
    <property type="protein sequence ID" value="QQZ64456.1"/>
    <property type="molecule type" value="Genomic_DNA"/>
</dbReference>
<dbReference type="RefSeq" id="WP_039833993.1">
    <property type="nucleotide sequence ID" value="NZ_CP068595.1"/>
</dbReference>
<evidence type="ECO:0000313" key="2">
    <source>
        <dbReference type="Proteomes" id="UP000595841"/>
    </source>
</evidence>
<protein>
    <submittedName>
        <fullName evidence="1">Uncharacterized protein</fullName>
    </submittedName>
</protein>
<organism evidence="1 2">
    <name type="scientific">Paenibacillus sonchi</name>
    <dbReference type="NCBI Taxonomy" id="373687"/>
    <lineage>
        <taxon>Bacteria</taxon>
        <taxon>Bacillati</taxon>
        <taxon>Bacillota</taxon>
        <taxon>Bacilli</taxon>
        <taxon>Bacillales</taxon>
        <taxon>Paenibacillaceae</taxon>
        <taxon>Paenibacillus</taxon>
        <taxon>Paenibacillus sonchi group</taxon>
    </lineage>
</organism>
<reference evidence="1 2" key="1">
    <citation type="submission" date="2021-01" db="EMBL/GenBank/DDBJ databases">
        <title>Whole genome sequence of Paenibacillus sonchi LMG 24727 for comparative genomics.</title>
        <authorList>
            <person name="Lee G."/>
            <person name="Kim M.-J."/>
            <person name="Lim K."/>
            <person name="Shin J.-H."/>
        </authorList>
    </citation>
    <scope>NUCLEOTIDE SEQUENCE [LARGE SCALE GENOMIC DNA]</scope>
    <source>
        <strain evidence="1 2">LMG 24727</strain>
    </source>
</reference>
<dbReference type="Proteomes" id="UP000595841">
    <property type="component" value="Chromosome"/>
</dbReference>
<accession>A0A974PIG8</accession>
<proteinExistence type="predicted"/>
<dbReference type="AlphaFoldDB" id="A0A974PIG8"/>
<keyword evidence="2" id="KW-1185">Reference proteome</keyword>